<dbReference type="GO" id="GO:0055088">
    <property type="term" value="P:lipid homeostasis"/>
    <property type="evidence" value="ECO:0007669"/>
    <property type="project" value="TreeGrafter"/>
</dbReference>
<accession>A0A8J5XDS6</accession>
<dbReference type="GO" id="GO:0005811">
    <property type="term" value="C:lipid droplet"/>
    <property type="evidence" value="ECO:0007669"/>
    <property type="project" value="TreeGrafter"/>
</dbReference>
<dbReference type="OrthoDB" id="197155at2759"/>
<feature type="chain" id="PRO_5035278950" description="PNPLA domain-containing protein" evidence="3">
    <location>
        <begin position="25"/>
        <end position="400"/>
    </location>
</feature>
<dbReference type="SUPFAM" id="SSF52151">
    <property type="entry name" value="FabD/lysophospholipase-like"/>
    <property type="match status" value="1"/>
</dbReference>
<reference evidence="5" key="1">
    <citation type="submission" date="2021-05" db="EMBL/GenBank/DDBJ databases">
        <title>The genome of the haptophyte Pavlova lutheri (Diacronema luteri, Pavlovales) - a model for lipid biosynthesis in eukaryotic algae.</title>
        <authorList>
            <person name="Hulatt C.J."/>
            <person name="Posewitz M.C."/>
        </authorList>
    </citation>
    <scope>NUCLEOTIDE SEQUENCE</scope>
    <source>
        <strain evidence="5">NIVA-4/92</strain>
    </source>
</reference>
<evidence type="ECO:0000256" key="1">
    <source>
        <dbReference type="ARBA" id="ARBA00023098"/>
    </source>
</evidence>
<feature type="signal peptide" evidence="3">
    <location>
        <begin position="1"/>
        <end position="24"/>
    </location>
</feature>
<dbReference type="InterPro" id="IPR033562">
    <property type="entry name" value="PLPL"/>
</dbReference>
<keyword evidence="1 2" id="KW-0443">Lipid metabolism</keyword>
<feature type="active site" description="Proton acceptor" evidence="2">
    <location>
        <position position="288"/>
    </location>
</feature>
<dbReference type="PROSITE" id="PS51635">
    <property type="entry name" value="PNPLA"/>
    <property type="match status" value="1"/>
</dbReference>
<evidence type="ECO:0000256" key="2">
    <source>
        <dbReference type="PROSITE-ProRule" id="PRU01161"/>
    </source>
</evidence>
<feature type="domain" description="PNPLA" evidence="4">
    <location>
        <begin position="135"/>
        <end position="301"/>
    </location>
</feature>
<comment type="caution">
    <text evidence="5">The sequence shown here is derived from an EMBL/GenBank/DDBJ whole genome shotgun (WGS) entry which is preliminary data.</text>
</comment>
<name>A0A8J5XDS6_DIALT</name>
<comment type="caution">
    <text evidence="2">Lacks conserved residue(s) required for the propagation of feature annotation.</text>
</comment>
<proteinExistence type="predicted"/>
<keyword evidence="6" id="KW-1185">Reference proteome</keyword>
<dbReference type="PANTHER" id="PTHR12406">
    <property type="entry name" value="CALCIUM-INDEPENDENT PHOSPHOLIPASE A2 IPLA2 -RELATED"/>
    <property type="match status" value="1"/>
</dbReference>
<organism evidence="5 6">
    <name type="scientific">Diacronema lutheri</name>
    <name type="common">Unicellular marine alga</name>
    <name type="synonym">Monochrysis lutheri</name>
    <dbReference type="NCBI Taxonomy" id="2081491"/>
    <lineage>
        <taxon>Eukaryota</taxon>
        <taxon>Haptista</taxon>
        <taxon>Haptophyta</taxon>
        <taxon>Pavlovophyceae</taxon>
        <taxon>Pavlovales</taxon>
        <taxon>Pavlovaceae</taxon>
        <taxon>Diacronema</taxon>
    </lineage>
</organism>
<dbReference type="PANTHER" id="PTHR12406:SF7">
    <property type="entry name" value="PATATIN-LIKE PHOSPHOLIPASE DOMAIN-CONTAINING PROTEIN 4"/>
    <property type="match status" value="1"/>
</dbReference>
<dbReference type="EMBL" id="JAGTXO010000023">
    <property type="protein sequence ID" value="KAG8461953.1"/>
    <property type="molecule type" value="Genomic_DNA"/>
</dbReference>
<dbReference type="Proteomes" id="UP000751190">
    <property type="component" value="Unassembled WGS sequence"/>
</dbReference>
<dbReference type="GO" id="GO:0016020">
    <property type="term" value="C:membrane"/>
    <property type="evidence" value="ECO:0007669"/>
    <property type="project" value="TreeGrafter"/>
</dbReference>
<dbReference type="AlphaFoldDB" id="A0A8J5XDS6"/>
<keyword evidence="2" id="KW-0378">Hydrolase</keyword>
<dbReference type="GO" id="GO:0004806">
    <property type="term" value="F:triacylglycerol lipase activity"/>
    <property type="evidence" value="ECO:0007669"/>
    <property type="project" value="TreeGrafter"/>
</dbReference>
<evidence type="ECO:0000313" key="6">
    <source>
        <dbReference type="Proteomes" id="UP000751190"/>
    </source>
</evidence>
<dbReference type="InterPro" id="IPR016035">
    <property type="entry name" value="Acyl_Trfase/lysoPLipase"/>
</dbReference>
<dbReference type="GO" id="GO:0019433">
    <property type="term" value="P:triglyceride catabolic process"/>
    <property type="evidence" value="ECO:0007669"/>
    <property type="project" value="TreeGrafter"/>
</dbReference>
<feature type="short sequence motif" description="GXSXG" evidence="2">
    <location>
        <begin position="169"/>
        <end position="173"/>
    </location>
</feature>
<keyword evidence="3" id="KW-0732">Signal</keyword>
<protein>
    <recommendedName>
        <fullName evidence="4">PNPLA domain-containing protein</fullName>
    </recommendedName>
</protein>
<dbReference type="GO" id="GO:0005737">
    <property type="term" value="C:cytoplasm"/>
    <property type="evidence" value="ECO:0007669"/>
    <property type="project" value="TreeGrafter"/>
</dbReference>
<feature type="active site" description="Nucleophile" evidence="2">
    <location>
        <position position="171"/>
    </location>
</feature>
<sequence>MGAATRLITAALACALALPAAGLAAPRSSGGGAVAGRARAQAVRPAAAAGARARVRGLQGADDPATLGAAAAAVSAAAIASVQALRRPPGPPPLLDATGGELVGADGLRIAGPAGTPAGGDGSAQLLTPRAPLAFSFSVGGLLFPYQLGVGVSLTDSGHIVPGVTPLSGSSAGSLVATVLALGLDLELVMARLEAILADCRAGGTAGRLGSILERELVSALPADCAERLSNGCLTVAYMRMLPLPRAVRCAAFKDRDDLFEVLRASCNWPFFLARAPLVRCRGNLSLDGYFVAPRTLGCLVPMHNAHRTVAVSAFPAFAVPTMRELVPAHDLIHPNMDGRFPGPPEGLPEWLQSALQAYSPARAHELFEMGRRHGSLWAERHGGVVPASNAPAATAQLLT</sequence>
<keyword evidence="2" id="KW-0442">Lipid degradation</keyword>
<dbReference type="InterPro" id="IPR002641">
    <property type="entry name" value="PNPLA_dom"/>
</dbReference>
<evidence type="ECO:0000259" key="4">
    <source>
        <dbReference type="PROSITE" id="PS51635"/>
    </source>
</evidence>
<evidence type="ECO:0000256" key="3">
    <source>
        <dbReference type="SAM" id="SignalP"/>
    </source>
</evidence>
<evidence type="ECO:0000313" key="5">
    <source>
        <dbReference type="EMBL" id="KAG8461953.1"/>
    </source>
</evidence>
<gene>
    <name evidence="5" type="ORF">KFE25_013972</name>
</gene>